<reference evidence="1" key="1">
    <citation type="submission" date="2018-05" db="EMBL/GenBank/DDBJ databases">
        <authorList>
            <person name="Lanie J.A."/>
            <person name="Ng W.-L."/>
            <person name="Kazmierczak K.M."/>
            <person name="Andrzejewski T.M."/>
            <person name="Davidsen T.M."/>
            <person name="Wayne K.J."/>
            <person name="Tettelin H."/>
            <person name="Glass J.I."/>
            <person name="Rusch D."/>
            <person name="Podicherti R."/>
            <person name="Tsui H.-C.T."/>
            <person name="Winkler M.E."/>
        </authorList>
    </citation>
    <scope>NUCLEOTIDE SEQUENCE</scope>
</reference>
<accession>A0A383CYD8</accession>
<proteinExistence type="predicted"/>
<gene>
    <name evidence="1" type="ORF">METZ01_LOCUS489907</name>
</gene>
<protein>
    <submittedName>
        <fullName evidence="1">Uncharacterized protein</fullName>
    </submittedName>
</protein>
<organism evidence="1">
    <name type="scientific">marine metagenome</name>
    <dbReference type="NCBI Taxonomy" id="408172"/>
    <lineage>
        <taxon>unclassified sequences</taxon>
        <taxon>metagenomes</taxon>
        <taxon>ecological metagenomes</taxon>
    </lineage>
</organism>
<sequence length="37" mass="4313">MEITSKRERGSTFPSFRWEGVRGRDRFVENLQGQASP</sequence>
<evidence type="ECO:0000313" key="1">
    <source>
        <dbReference type="EMBL" id="SVE37053.1"/>
    </source>
</evidence>
<feature type="non-terminal residue" evidence="1">
    <location>
        <position position="37"/>
    </location>
</feature>
<dbReference type="AlphaFoldDB" id="A0A383CYD8"/>
<dbReference type="EMBL" id="UINC01212636">
    <property type="protein sequence ID" value="SVE37053.1"/>
    <property type="molecule type" value="Genomic_DNA"/>
</dbReference>
<name>A0A383CYD8_9ZZZZ</name>